<sequence>MKVVFINNLQFLPQSEREQLALLFEPNWLEQRLTTIKQKLLKLNIPFIDGDQLLEDVDLNTIPFAKSNDLYQNPLSQEDINRSRYFYKLYQILGQANKLQWRESSFIDWQEQEDSIYKTALSLAQKEQISDDLLKQYIEDSLSTLDLETRKDEWVLVLDKYAILHPNFFNKLRFFSKFKITPEIVCLSEPSHENFLRHSLLQLQQESKHEARSDLDELYNHTQRYIGKNNQLGDIANIIFSPDYYPEYDYKRAYARYNKLLDSYFFVKRYDSSFATSAFLIRVSTMQKLGKIPTLARLANDIFTLAYGNTTPDIAFIRSSWAVAPNLPANLLKLPQNPWHRFMQKWARGLGCYIRQLRLTASLDSDDLKNLK</sequence>
<accession>A0A3A1Y4G2</accession>
<dbReference type="RefSeq" id="WP_119497247.1">
    <property type="nucleotide sequence ID" value="NZ_NRJH01000045.1"/>
</dbReference>
<evidence type="ECO:0000313" key="1">
    <source>
        <dbReference type="EMBL" id="RIY32189.1"/>
    </source>
</evidence>
<dbReference type="AlphaFoldDB" id="A0A3A1Y4G2"/>
<evidence type="ECO:0000313" key="2">
    <source>
        <dbReference type="Proteomes" id="UP000266258"/>
    </source>
</evidence>
<protein>
    <submittedName>
        <fullName evidence="1">Uncharacterized protein</fullName>
    </submittedName>
</protein>
<keyword evidence="2" id="KW-1185">Reference proteome</keyword>
<dbReference type="EMBL" id="NRJH01000045">
    <property type="protein sequence ID" value="RIY32189.1"/>
    <property type="molecule type" value="Genomic_DNA"/>
</dbReference>
<name>A0A3A1Y4G2_9GAMM</name>
<reference evidence="1 2" key="1">
    <citation type="submission" date="2017-08" db="EMBL/GenBank/DDBJ databases">
        <title>Reclassification of Bisgaard taxon 37 and 44.</title>
        <authorList>
            <person name="Christensen H."/>
        </authorList>
    </citation>
    <scope>NUCLEOTIDE SEQUENCE [LARGE SCALE GENOMIC DNA]</scope>
    <source>
        <strain evidence="1 2">B96_4</strain>
    </source>
</reference>
<proteinExistence type="predicted"/>
<gene>
    <name evidence="1" type="ORF">CJP74_05330</name>
</gene>
<dbReference type="Proteomes" id="UP000266258">
    <property type="component" value="Unassembled WGS sequence"/>
</dbReference>
<comment type="caution">
    <text evidence="1">The sequence shown here is derived from an EMBL/GenBank/DDBJ whole genome shotgun (WGS) entry which is preliminary data.</text>
</comment>
<organism evidence="1 2">
    <name type="scientific">Psittacicella melopsittaci</name>
    <dbReference type="NCBI Taxonomy" id="2028576"/>
    <lineage>
        <taxon>Bacteria</taxon>
        <taxon>Pseudomonadati</taxon>
        <taxon>Pseudomonadota</taxon>
        <taxon>Gammaproteobacteria</taxon>
        <taxon>Pasteurellales</taxon>
        <taxon>Psittacicellaceae</taxon>
        <taxon>Psittacicella</taxon>
    </lineage>
</organism>
<dbReference type="OrthoDB" id="5672498at2"/>